<feature type="compositionally biased region" description="Polar residues" evidence="1">
    <location>
        <begin position="282"/>
        <end position="297"/>
    </location>
</feature>
<evidence type="ECO:0000313" key="4">
    <source>
        <dbReference type="Proteomes" id="UP001500420"/>
    </source>
</evidence>
<evidence type="ECO:0000256" key="2">
    <source>
        <dbReference type="SAM" id="Phobius"/>
    </source>
</evidence>
<comment type="caution">
    <text evidence="3">The sequence shown here is derived from an EMBL/GenBank/DDBJ whole genome shotgun (WGS) entry which is preliminary data.</text>
</comment>
<dbReference type="AlphaFoldDB" id="A0AAV3TDJ2"/>
<gene>
    <name evidence="3" type="ORF">GCM10009020_29140</name>
</gene>
<sequence length="297" mass="33314">MIREKPTPTREEVLETLRVDRAKAGLKQTKIRSGAALVALAMIFLGVWILLGNKIVISDEMKVLIVSAIGIGIVSAPYMIAFVKKLWNPPQVFVIRVNVTKKDIIRVFTGAPDLWDDVDIVSGEPYEFAVGNRMCYVVVDFEHTDDIPENPPEGHEHEELAKHVPDDASGYVATGSWLGEADDAEIVQDRNRIEENRRRNDVWARIGEKIYSNIEKIGRNAEHRHHKQLTDHSMESSLFNGGSGIKDEVMDAVPELRELEDGKTMVEIIEDEVDRQMEDLNTADNTSGASQGVSRDE</sequence>
<keyword evidence="4" id="KW-1185">Reference proteome</keyword>
<dbReference type="EMBL" id="BAAADV010000007">
    <property type="protein sequence ID" value="GAA0678908.1"/>
    <property type="molecule type" value="Genomic_DNA"/>
</dbReference>
<protein>
    <submittedName>
        <fullName evidence="3">Uncharacterized protein</fullName>
    </submittedName>
</protein>
<reference evidence="3 4" key="1">
    <citation type="journal article" date="2019" name="Int. J. Syst. Evol. Microbiol.">
        <title>The Global Catalogue of Microorganisms (GCM) 10K type strain sequencing project: providing services to taxonomists for standard genome sequencing and annotation.</title>
        <authorList>
            <consortium name="The Broad Institute Genomics Platform"/>
            <consortium name="The Broad Institute Genome Sequencing Center for Infectious Disease"/>
            <person name="Wu L."/>
            <person name="Ma J."/>
        </authorList>
    </citation>
    <scope>NUCLEOTIDE SEQUENCE [LARGE SCALE GENOMIC DNA]</scope>
    <source>
        <strain evidence="3 4">JCM 16328</strain>
    </source>
</reference>
<keyword evidence="2" id="KW-0812">Transmembrane</keyword>
<proteinExistence type="predicted"/>
<feature type="transmembrane region" description="Helical" evidence="2">
    <location>
        <begin position="63"/>
        <end position="83"/>
    </location>
</feature>
<organism evidence="3 4">
    <name type="scientific">Natronoarchaeum mannanilyticum</name>
    <dbReference type="NCBI Taxonomy" id="926360"/>
    <lineage>
        <taxon>Archaea</taxon>
        <taxon>Methanobacteriati</taxon>
        <taxon>Methanobacteriota</taxon>
        <taxon>Stenosarchaea group</taxon>
        <taxon>Halobacteria</taxon>
        <taxon>Halobacteriales</taxon>
        <taxon>Natronoarchaeaceae</taxon>
    </lineage>
</organism>
<feature type="region of interest" description="Disordered" evidence="1">
    <location>
        <begin position="274"/>
        <end position="297"/>
    </location>
</feature>
<dbReference type="Proteomes" id="UP001500420">
    <property type="component" value="Unassembled WGS sequence"/>
</dbReference>
<keyword evidence="2" id="KW-0472">Membrane</keyword>
<dbReference type="RefSeq" id="WP_343774786.1">
    <property type="nucleotide sequence ID" value="NZ_BAAADV010000007.1"/>
</dbReference>
<name>A0AAV3TDJ2_9EURY</name>
<evidence type="ECO:0000313" key="3">
    <source>
        <dbReference type="EMBL" id="GAA0678908.1"/>
    </source>
</evidence>
<accession>A0AAV3TDJ2</accession>
<keyword evidence="2" id="KW-1133">Transmembrane helix</keyword>
<feature type="transmembrane region" description="Helical" evidence="2">
    <location>
        <begin position="31"/>
        <end position="51"/>
    </location>
</feature>
<evidence type="ECO:0000256" key="1">
    <source>
        <dbReference type="SAM" id="MobiDB-lite"/>
    </source>
</evidence>